<gene>
    <name evidence="2" type="ORF">CAP_7109</name>
</gene>
<dbReference type="STRING" id="1192034.CAP_7109"/>
<evidence type="ECO:0000313" key="3">
    <source>
        <dbReference type="Proteomes" id="UP000019678"/>
    </source>
</evidence>
<dbReference type="eggNOG" id="ENOG5033A9Z">
    <property type="taxonomic scope" value="Bacteria"/>
</dbReference>
<feature type="transmembrane region" description="Helical" evidence="1">
    <location>
        <begin position="201"/>
        <end position="220"/>
    </location>
</feature>
<feature type="transmembrane region" description="Helical" evidence="1">
    <location>
        <begin position="313"/>
        <end position="331"/>
    </location>
</feature>
<sequence length="614" mass="66868">MTEGSTEADRVRRRRLVLQHAAQLTALLVLFAAVFLVMAPWLRAWSTFGFHDWDVQTSHRELVRRGLLQHGELPWWNPFACGGFPAWGYVEGATLLVSPWLPLYLTLPMSVALRLETLGMALIGALGAYVLAGRFTRSYAARALVIALWAVNGRFGLQTAAGHTWHLAYAWMPWCLAFYEGARSAYPSSGYPRHPRRARDLALGAGALAMLVYSGGIYPLPHTALLLGLYATGLAVSERSTRPLVTLAVMGAAGIGLSAPKLLPLLDGFGKAPRLIESTETMDLGAFVQMLISPQQGFSDRPARVSPYGWHEWGMYLGGAGLLVLAVGVALRAGPRERVLKAAGLLFVLLGFGAFHPLAPWTLLHRFLPVFRSQHVPSRFLYPAALILGVVAASALGRILMRHALRRPWLDLVAALAVLALALDIARVAQLPMRSAMWMVLPDRIREGQPFSFSQEPPYQYKRRDWAGPLYPAMLGNTGVINCYGTPPFGRKGARATSDPAYRGEVFVEGRGEAKIVGWTFNTATVEVTGARAGDLLVYNMNYDEGWHSEDGRVVNHDASVALVLPEGAARVRLRYTPPGLGAGLILCAVTVLGLLAFGRREARLRGRAGEAAA</sequence>
<dbReference type="AlphaFoldDB" id="A0A017T0G8"/>
<reference evidence="2 3" key="1">
    <citation type="submission" date="2013-05" db="EMBL/GenBank/DDBJ databases">
        <title>Genome assembly of Chondromyces apiculatus DSM 436.</title>
        <authorList>
            <person name="Sharma G."/>
            <person name="Khatri I."/>
            <person name="Kaur C."/>
            <person name="Mayilraj S."/>
            <person name="Subramanian S."/>
        </authorList>
    </citation>
    <scope>NUCLEOTIDE SEQUENCE [LARGE SCALE GENOMIC DNA]</scope>
    <source>
        <strain evidence="2 3">DSM 436</strain>
    </source>
</reference>
<feature type="transmembrane region" description="Helical" evidence="1">
    <location>
        <begin position="343"/>
        <end position="360"/>
    </location>
</feature>
<feature type="transmembrane region" description="Helical" evidence="1">
    <location>
        <begin position="409"/>
        <end position="429"/>
    </location>
</feature>
<dbReference type="EMBL" id="ASRX01000060">
    <property type="protein sequence ID" value="EYF02487.1"/>
    <property type="molecule type" value="Genomic_DNA"/>
</dbReference>
<feature type="transmembrane region" description="Helical" evidence="1">
    <location>
        <begin position="580"/>
        <end position="598"/>
    </location>
</feature>
<feature type="transmembrane region" description="Helical" evidence="1">
    <location>
        <begin position="111"/>
        <end position="132"/>
    </location>
</feature>
<dbReference type="RefSeq" id="WP_044247487.1">
    <property type="nucleotide sequence ID" value="NZ_ASRX01000060.1"/>
</dbReference>
<dbReference type="OrthoDB" id="246204at2"/>
<feature type="transmembrane region" description="Helical" evidence="1">
    <location>
        <begin position="21"/>
        <end position="42"/>
    </location>
</feature>
<keyword evidence="1" id="KW-1133">Transmembrane helix</keyword>
<keyword evidence="1" id="KW-0472">Membrane</keyword>
<name>A0A017T0G8_9BACT</name>
<feature type="transmembrane region" description="Helical" evidence="1">
    <location>
        <begin position="139"/>
        <end position="157"/>
    </location>
</feature>
<organism evidence="2 3">
    <name type="scientific">Chondromyces apiculatus DSM 436</name>
    <dbReference type="NCBI Taxonomy" id="1192034"/>
    <lineage>
        <taxon>Bacteria</taxon>
        <taxon>Pseudomonadati</taxon>
        <taxon>Myxococcota</taxon>
        <taxon>Polyangia</taxon>
        <taxon>Polyangiales</taxon>
        <taxon>Polyangiaceae</taxon>
        <taxon>Chondromyces</taxon>
    </lineage>
</organism>
<evidence type="ECO:0008006" key="4">
    <source>
        <dbReference type="Google" id="ProtNLM"/>
    </source>
</evidence>
<evidence type="ECO:0000313" key="2">
    <source>
        <dbReference type="EMBL" id="EYF02487.1"/>
    </source>
</evidence>
<keyword evidence="3" id="KW-1185">Reference proteome</keyword>
<evidence type="ECO:0000256" key="1">
    <source>
        <dbReference type="SAM" id="Phobius"/>
    </source>
</evidence>
<dbReference type="Proteomes" id="UP000019678">
    <property type="component" value="Unassembled WGS sequence"/>
</dbReference>
<proteinExistence type="predicted"/>
<comment type="caution">
    <text evidence="2">The sequence shown here is derived from an EMBL/GenBank/DDBJ whole genome shotgun (WGS) entry which is preliminary data.</text>
</comment>
<feature type="transmembrane region" description="Helical" evidence="1">
    <location>
        <begin position="380"/>
        <end position="397"/>
    </location>
</feature>
<accession>A0A017T0G8</accession>
<protein>
    <recommendedName>
        <fullName evidence="4">Membrane protein 6-pyruvoyl-tetrahydropterin synthase-related domain-containing protein</fullName>
    </recommendedName>
</protein>
<keyword evidence="1" id="KW-0812">Transmembrane</keyword>